<evidence type="ECO:0000256" key="6">
    <source>
        <dbReference type="ARBA" id="ARBA00022519"/>
    </source>
</evidence>
<keyword evidence="5" id="KW-1003">Cell membrane</keyword>
<dbReference type="Pfam" id="PF01203">
    <property type="entry name" value="T2SSN"/>
    <property type="match status" value="1"/>
</dbReference>
<evidence type="ECO:0000313" key="12">
    <source>
        <dbReference type="Proteomes" id="UP001216189"/>
    </source>
</evidence>
<name>A0ABT5V301_9VIBR</name>
<keyword evidence="8" id="KW-0653">Protein transport</keyword>
<evidence type="ECO:0000256" key="8">
    <source>
        <dbReference type="ARBA" id="ARBA00022927"/>
    </source>
</evidence>
<dbReference type="EMBL" id="JARBFT010000006">
    <property type="protein sequence ID" value="MDE1514919.1"/>
    <property type="molecule type" value="Genomic_DNA"/>
</dbReference>
<evidence type="ECO:0000256" key="10">
    <source>
        <dbReference type="ARBA" id="ARBA00030772"/>
    </source>
</evidence>
<evidence type="ECO:0000256" key="5">
    <source>
        <dbReference type="ARBA" id="ARBA00022475"/>
    </source>
</evidence>
<reference evidence="11 12" key="1">
    <citation type="submission" date="2023-02" db="EMBL/GenBank/DDBJ databases">
        <title>Vibrio intestini sp. nov., a close relative of Vibrio cholerae isolated from the intestine of Healthy Culter dabryi.</title>
        <authorList>
            <person name="Wu N."/>
        </authorList>
    </citation>
    <scope>NUCLEOTIDE SEQUENCE [LARGE SCALE GENOMIC DNA]</scope>
    <source>
        <strain evidence="11 12">DSL-7</strain>
    </source>
</reference>
<gene>
    <name evidence="11" type="ORF">PUN32_07835</name>
</gene>
<keyword evidence="6" id="KW-0997">Cell inner membrane</keyword>
<protein>
    <recommendedName>
        <fullName evidence="3">Type II secretion system protein N</fullName>
    </recommendedName>
    <alternativeName>
        <fullName evidence="10">General secretion pathway protein N</fullName>
    </alternativeName>
</protein>
<dbReference type="InterPro" id="IPR022792">
    <property type="entry name" value="T2SS_protein-GspN"/>
</dbReference>
<comment type="subcellular location">
    <subcellularLocation>
        <location evidence="1">Cell inner membrane</location>
    </subcellularLocation>
</comment>
<dbReference type="Proteomes" id="UP001216189">
    <property type="component" value="Unassembled WGS sequence"/>
</dbReference>
<proteinExistence type="inferred from homology"/>
<sequence length="252" mass="27768">MRRAIAYSGLFSAVVLVSVLAHLPAQVAFKPLPLPEGLQLNGIEGTLWQGKIAQVQWQQTNLGDLNWDLHLSRLLLARLQADVRFGRGSINQLRGKGVVGVGLTGPYADHLLLSLPAEQALPWLSLPFPLTVQGQLELTLQHYRFAQPYCQQAQGSLVWSTAQVVSPLATLDLGNVLADFSCQDSVITAQGGQQTEQVSSQFNLTLQPDHRYQVQAWFQPQDAFPDGLKPSLNWLPAPDAQGRYRFNPQGQL</sequence>
<keyword evidence="4" id="KW-0813">Transport</keyword>
<evidence type="ECO:0000313" key="11">
    <source>
        <dbReference type="EMBL" id="MDE1514919.1"/>
    </source>
</evidence>
<dbReference type="RefSeq" id="WP_274722548.1">
    <property type="nucleotide sequence ID" value="NZ_JARBFT010000006.1"/>
</dbReference>
<evidence type="ECO:0000256" key="3">
    <source>
        <dbReference type="ARBA" id="ARBA00021563"/>
    </source>
</evidence>
<evidence type="ECO:0000256" key="4">
    <source>
        <dbReference type="ARBA" id="ARBA00022448"/>
    </source>
</evidence>
<keyword evidence="7" id="KW-0812">Transmembrane</keyword>
<evidence type="ECO:0000256" key="2">
    <source>
        <dbReference type="ARBA" id="ARBA00007208"/>
    </source>
</evidence>
<comment type="similarity">
    <text evidence="2">Belongs to the GSP N family.</text>
</comment>
<organism evidence="11 12">
    <name type="scientific">Vibrio chanodichtyis</name>
    <dbReference type="NCBI Taxonomy" id="3027932"/>
    <lineage>
        <taxon>Bacteria</taxon>
        <taxon>Pseudomonadati</taxon>
        <taxon>Pseudomonadota</taxon>
        <taxon>Gammaproteobacteria</taxon>
        <taxon>Vibrionales</taxon>
        <taxon>Vibrionaceae</taxon>
        <taxon>Vibrio</taxon>
    </lineage>
</organism>
<evidence type="ECO:0000256" key="9">
    <source>
        <dbReference type="ARBA" id="ARBA00023136"/>
    </source>
</evidence>
<keyword evidence="9" id="KW-0472">Membrane</keyword>
<evidence type="ECO:0000256" key="1">
    <source>
        <dbReference type="ARBA" id="ARBA00004533"/>
    </source>
</evidence>
<keyword evidence="12" id="KW-1185">Reference proteome</keyword>
<evidence type="ECO:0000256" key="7">
    <source>
        <dbReference type="ARBA" id="ARBA00022692"/>
    </source>
</evidence>
<dbReference type="PROSITE" id="PS01142">
    <property type="entry name" value="T2SP_N"/>
    <property type="match status" value="1"/>
</dbReference>
<accession>A0ABT5V301</accession>
<comment type="caution">
    <text evidence="11">The sequence shown here is derived from an EMBL/GenBank/DDBJ whole genome shotgun (WGS) entry which is preliminary data.</text>
</comment>
<dbReference type="InterPro" id="IPR000645">
    <property type="entry name" value="T2SS_GspN_CS"/>
</dbReference>